<reference evidence="4" key="1">
    <citation type="submission" date="2018-05" db="EMBL/GenBank/DDBJ databases">
        <title>Genome Sequencing of selected type strains of the family Eggerthellaceae.</title>
        <authorList>
            <person name="Danylec N."/>
            <person name="Stoll D.A."/>
            <person name="Doetsch A."/>
            <person name="Huch M."/>
        </authorList>
    </citation>
    <scope>NUCLEOTIDE SEQUENCE [LARGE SCALE GENOMIC DNA]</scope>
    <source>
        <strain evidence="4">DSM 24851</strain>
    </source>
</reference>
<evidence type="ECO:0000313" key="4">
    <source>
        <dbReference type="Proteomes" id="UP000269591"/>
    </source>
</evidence>
<evidence type="ECO:0000313" key="3">
    <source>
        <dbReference type="EMBL" id="RNL38579.1"/>
    </source>
</evidence>
<feature type="transmembrane region" description="Helical" evidence="1">
    <location>
        <begin position="68"/>
        <end position="93"/>
    </location>
</feature>
<dbReference type="Proteomes" id="UP000786989">
    <property type="component" value="Unassembled WGS sequence"/>
</dbReference>
<gene>
    <name evidence="3" type="ORF">DMP06_08960</name>
    <name evidence="2" type="ORF">K8U77_00035</name>
</gene>
<evidence type="ECO:0000256" key="1">
    <source>
        <dbReference type="SAM" id="Phobius"/>
    </source>
</evidence>
<keyword evidence="1" id="KW-0472">Membrane</keyword>
<proteinExistence type="predicted"/>
<sequence>MLACLPKDARAESLTFYAEMIDDRIEDGMTEEEAVDALGSPGMAAEAILDDLPAVPRAVVKTRRKSRALMWTLIILGSVVWVPLLIAFAFVALSVYACIWILVACLWIVAVALIVALPAGVLIAFWGAMAGNIPFALAEAGAGLFGAGLGIAMVYISLAATKRLACLSREWMRKMTSPFVRMRGSEADGARRSSAAQTA</sequence>
<reference evidence="2" key="3">
    <citation type="journal article" date="2021" name="PeerJ">
        <title>Extensive microbial diversity within the chicken gut microbiome revealed by metagenomics and culture.</title>
        <authorList>
            <person name="Gilroy R."/>
            <person name="Ravi A."/>
            <person name="Getino M."/>
            <person name="Pursley I."/>
            <person name="Horton D.L."/>
            <person name="Alikhan N.F."/>
            <person name="Baker D."/>
            <person name="Gharbi K."/>
            <person name="Hall N."/>
            <person name="Watson M."/>
            <person name="Adriaenssens E.M."/>
            <person name="Foster-Nyarko E."/>
            <person name="Jarju S."/>
            <person name="Secka A."/>
            <person name="Antonio M."/>
            <person name="Oren A."/>
            <person name="Chaudhuri R.R."/>
            <person name="La Ragione R."/>
            <person name="Hildebrand F."/>
            <person name="Pallen M.J."/>
        </authorList>
    </citation>
    <scope>NUCLEOTIDE SEQUENCE</scope>
    <source>
        <strain evidence="2">ChiGjej6B6-11269</strain>
    </source>
</reference>
<comment type="caution">
    <text evidence="3">The sequence shown here is derived from an EMBL/GenBank/DDBJ whole genome shotgun (WGS) entry which is preliminary data.</text>
</comment>
<dbReference type="EMBL" id="QIBX01000017">
    <property type="protein sequence ID" value="RNL38579.1"/>
    <property type="molecule type" value="Genomic_DNA"/>
</dbReference>
<feature type="transmembrane region" description="Helical" evidence="1">
    <location>
        <begin position="99"/>
        <end position="128"/>
    </location>
</feature>
<keyword evidence="4" id="KW-1185">Reference proteome</keyword>
<organism evidence="3 4">
    <name type="scientific">Slackia equolifaciens</name>
    <dbReference type="NCBI Taxonomy" id="498718"/>
    <lineage>
        <taxon>Bacteria</taxon>
        <taxon>Bacillati</taxon>
        <taxon>Actinomycetota</taxon>
        <taxon>Coriobacteriia</taxon>
        <taxon>Eggerthellales</taxon>
        <taxon>Eggerthellaceae</taxon>
        <taxon>Slackia</taxon>
    </lineage>
</organism>
<keyword evidence="1" id="KW-1133">Transmembrane helix</keyword>
<keyword evidence="1" id="KW-0812">Transmembrane</keyword>
<evidence type="ECO:0000313" key="2">
    <source>
        <dbReference type="EMBL" id="HJF64495.1"/>
    </source>
</evidence>
<dbReference type="EMBL" id="DYWI01000001">
    <property type="protein sequence ID" value="HJF64495.1"/>
    <property type="molecule type" value="Genomic_DNA"/>
</dbReference>
<dbReference type="AlphaFoldDB" id="A0A3N0AVN0"/>
<protein>
    <submittedName>
        <fullName evidence="2">DUF1700 domain-containing protein</fullName>
    </submittedName>
</protein>
<dbReference type="Pfam" id="PF22564">
    <property type="entry name" value="HAAS"/>
    <property type="match status" value="1"/>
</dbReference>
<dbReference type="OrthoDB" id="9804829at2"/>
<feature type="transmembrane region" description="Helical" evidence="1">
    <location>
        <begin position="135"/>
        <end position="158"/>
    </location>
</feature>
<dbReference type="Proteomes" id="UP000269591">
    <property type="component" value="Unassembled WGS sequence"/>
</dbReference>
<name>A0A3N0AVN0_9ACTN</name>
<reference evidence="3" key="2">
    <citation type="journal article" date="2019" name="Microbiol. Resour. Announc.">
        <title>Draft Genome Sequences of Type Strains of Gordonibacter faecihominis, Paraeggerthella hongkongensis, Parvibacter caecicola,Slackia equolifaciens, Slackia faecicanis, and Slackia isoflavoniconvertens.</title>
        <authorList>
            <person name="Danylec N."/>
            <person name="Stoll D.A."/>
            <person name="Dotsch A."/>
            <person name="Huch M."/>
        </authorList>
    </citation>
    <scope>NUCLEOTIDE SEQUENCE</scope>
    <source>
        <strain evidence="3">DSM 24851</strain>
    </source>
</reference>
<reference evidence="2" key="4">
    <citation type="submission" date="2021-09" db="EMBL/GenBank/DDBJ databases">
        <authorList>
            <person name="Gilroy R."/>
        </authorList>
    </citation>
    <scope>NUCLEOTIDE SEQUENCE</scope>
    <source>
        <strain evidence="2">ChiGjej6B6-11269</strain>
    </source>
</reference>
<accession>A0A3N0AVN0</accession>